<evidence type="ECO:0000313" key="1">
    <source>
        <dbReference type="EMBL" id="CAK5080642.1"/>
    </source>
</evidence>
<dbReference type="Proteomes" id="UP001497535">
    <property type="component" value="Unassembled WGS sequence"/>
</dbReference>
<evidence type="ECO:0000313" key="2">
    <source>
        <dbReference type="Proteomes" id="UP001497535"/>
    </source>
</evidence>
<keyword evidence="2" id="KW-1185">Reference proteome</keyword>
<sequence>MPVFQIFKIRQTPERQNLPKIAPKHYVKFFSLRISSKIISGGLILDWEFFKIQKGNAIFHVFLDLPQKSWFFS</sequence>
<reference evidence="1" key="1">
    <citation type="submission" date="2023-11" db="EMBL/GenBank/DDBJ databases">
        <authorList>
            <person name="Poullet M."/>
        </authorList>
    </citation>
    <scope>NUCLEOTIDE SEQUENCE</scope>
    <source>
        <strain evidence="1">E1834</strain>
    </source>
</reference>
<dbReference type="EMBL" id="CAVMJV010000042">
    <property type="protein sequence ID" value="CAK5080642.1"/>
    <property type="molecule type" value="Genomic_DNA"/>
</dbReference>
<comment type="caution">
    <text evidence="1">The sequence shown here is derived from an EMBL/GenBank/DDBJ whole genome shotgun (WGS) entry which is preliminary data.</text>
</comment>
<protein>
    <submittedName>
        <fullName evidence="1">Uncharacterized protein</fullName>
    </submittedName>
</protein>
<proteinExistence type="predicted"/>
<organism evidence="1 2">
    <name type="scientific">Meloidogyne enterolobii</name>
    <name type="common">Root-knot nematode worm</name>
    <name type="synonym">Meloidogyne mayaguensis</name>
    <dbReference type="NCBI Taxonomy" id="390850"/>
    <lineage>
        <taxon>Eukaryota</taxon>
        <taxon>Metazoa</taxon>
        <taxon>Ecdysozoa</taxon>
        <taxon>Nematoda</taxon>
        <taxon>Chromadorea</taxon>
        <taxon>Rhabditida</taxon>
        <taxon>Tylenchina</taxon>
        <taxon>Tylenchomorpha</taxon>
        <taxon>Tylenchoidea</taxon>
        <taxon>Meloidogynidae</taxon>
        <taxon>Meloidogyninae</taxon>
        <taxon>Meloidogyne</taxon>
    </lineage>
</organism>
<accession>A0ACB0ZNJ2</accession>
<gene>
    <name evidence="1" type="ORF">MENTE1834_LOCUS27821</name>
</gene>
<name>A0ACB0ZNJ2_MELEN</name>